<feature type="compositionally biased region" description="Low complexity" evidence="10">
    <location>
        <begin position="955"/>
        <end position="973"/>
    </location>
</feature>
<proteinExistence type="predicted"/>
<evidence type="ECO:0000256" key="5">
    <source>
        <dbReference type="ARBA" id="ARBA00022777"/>
    </source>
</evidence>
<dbReference type="PANTHER" id="PTHR24363:SF0">
    <property type="entry name" value="SERINE_THREONINE KINASE LIKE DOMAIN CONTAINING 1"/>
    <property type="match status" value="1"/>
</dbReference>
<feature type="compositionally biased region" description="Basic and acidic residues" evidence="10">
    <location>
        <begin position="977"/>
        <end position="995"/>
    </location>
</feature>
<evidence type="ECO:0000256" key="3">
    <source>
        <dbReference type="ARBA" id="ARBA00022679"/>
    </source>
</evidence>
<dbReference type="AlphaFoldDB" id="A0AAT9HW65"/>
<accession>A0AAT9HW65</accession>
<comment type="catalytic activity">
    <reaction evidence="8">
        <text>L-seryl-[protein] + ATP = O-phospho-L-seryl-[protein] + ADP + H(+)</text>
        <dbReference type="Rhea" id="RHEA:17989"/>
        <dbReference type="Rhea" id="RHEA-COMP:9863"/>
        <dbReference type="Rhea" id="RHEA-COMP:11604"/>
        <dbReference type="ChEBI" id="CHEBI:15378"/>
        <dbReference type="ChEBI" id="CHEBI:29999"/>
        <dbReference type="ChEBI" id="CHEBI:30616"/>
        <dbReference type="ChEBI" id="CHEBI:83421"/>
        <dbReference type="ChEBI" id="CHEBI:456216"/>
        <dbReference type="EC" id="2.7.11.1"/>
    </reaction>
</comment>
<dbReference type="Pfam" id="PF16918">
    <property type="entry name" value="PknG_TPR"/>
    <property type="match status" value="1"/>
</dbReference>
<feature type="compositionally biased region" description="Gly residues" evidence="10">
    <location>
        <begin position="1029"/>
        <end position="1044"/>
    </location>
</feature>
<keyword evidence="9" id="KW-0175">Coiled coil</keyword>
<evidence type="ECO:0000256" key="2">
    <source>
        <dbReference type="ARBA" id="ARBA00022527"/>
    </source>
</evidence>
<dbReference type="Pfam" id="PF16919">
    <property type="entry name" value="PknG_rubred"/>
    <property type="match status" value="1"/>
</dbReference>
<feature type="region of interest" description="Disordered" evidence="10">
    <location>
        <begin position="417"/>
        <end position="457"/>
    </location>
</feature>
<dbReference type="InterPro" id="IPR000719">
    <property type="entry name" value="Prot_kinase_dom"/>
</dbReference>
<keyword evidence="6" id="KW-0067">ATP-binding</keyword>
<feature type="compositionally biased region" description="Basic and acidic residues" evidence="10">
    <location>
        <begin position="429"/>
        <end position="441"/>
    </location>
</feature>
<dbReference type="Pfam" id="PF00069">
    <property type="entry name" value="Pkinase"/>
    <property type="match status" value="1"/>
</dbReference>
<dbReference type="PANTHER" id="PTHR24363">
    <property type="entry name" value="SERINE/THREONINE PROTEIN KINASE"/>
    <property type="match status" value="1"/>
</dbReference>
<dbReference type="GO" id="GO:0004674">
    <property type="term" value="F:protein serine/threonine kinase activity"/>
    <property type="evidence" value="ECO:0007669"/>
    <property type="project" value="UniProtKB-KW"/>
</dbReference>
<dbReference type="PROSITE" id="PS50011">
    <property type="entry name" value="PROTEIN_KINASE_DOM"/>
    <property type="match status" value="1"/>
</dbReference>
<dbReference type="EMBL" id="AP035768">
    <property type="protein sequence ID" value="BFO21598.1"/>
    <property type="molecule type" value="Genomic_DNA"/>
</dbReference>
<dbReference type="InterPro" id="IPR031634">
    <property type="entry name" value="PknG_rubred"/>
</dbReference>
<organism evidence="12">
    <name type="scientific">Streptomyces haneummycinicus</name>
    <dbReference type="NCBI Taxonomy" id="3074435"/>
    <lineage>
        <taxon>Bacteria</taxon>
        <taxon>Bacillati</taxon>
        <taxon>Actinomycetota</taxon>
        <taxon>Actinomycetes</taxon>
        <taxon>Kitasatosporales</taxon>
        <taxon>Streptomycetaceae</taxon>
        <taxon>Streptomyces</taxon>
    </lineage>
</organism>
<feature type="domain" description="Protein kinase" evidence="11">
    <location>
        <begin position="638"/>
        <end position="921"/>
    </location>
</feature>
<feature type="region of interest" description="Disordered" evidence="10">
    <location>
        <begin position="1138"/>
        <end position="1218"/>
    </location>
</feature>
<feature type="region of interest" description="Disordered" evidence="10">
    <location>
        <begin position="928"/>
        <end position="1094"/>
    </location>
</feature>
<feature type="compositionally biased region" description="Gly residues" evidence="10">
    <location>
        <begin position="1175"/>
        <end position="1196"/>
    </location>
</feature>
<dbReference type="SUPFAM" id="SSF56112">
    <property type="entry name" value="Protein kinase-like (PK-like)"/>
    <property type="match status" value="1"/>
</dbReference>
<dbReference type="InterPro" id="IPR031636">
    <property type="entry name" value="PknG_TPR"/>
</dbReference>
<evidence type="ECO:0000256" key="8">
    <source>
        <dbReference type="ARBA" id="ARBA00048679"/>
    </source>
</evidence>
<dbReference type="GO" id="GO:0005524">
    <property type="term" value="F:ATP binding"/>
    <property type="evidence" value="ECO:0007669"/>
    <property type="project" value="UniProtKB-KW"/>
</dbReference>
<evidence type="ECO:0000256" key="7">
    <source>
        <dbReference type="ARBA" id="ARBA00047899"/>
    </source>
</evidence>
<dbReference type="Gene3D" id="1.10.510.10">
    <property type="entry name" value="Transferase(Phosphotransferase) domain 1"/>
    <property type="match status" value="1"/>
</dbReference>
<keyword evidence="2" id="KW-0723">Serine/threonine-protein kinase</keyword>
<sequence>MADADPTGPVMDRDEVDRALARLGAEHEAIETSLLALQDHAGRRLLEGAHLTGVTEERWTATEASITLLWTYFDAYTDALRRARDIRSRRRWSSREDLVELTELLRGEPVTLAANALAPHAGRLSERYSLVTLVDRMNELYATSLDMVVAADAVWSALPARIDLLAAELQRTGRLAHSVGVRPGEHPAGDDLERITRTLTRLREQVVSDPLAYWRKAEGSSAPGGGRPDTTVYDREARALEDVRREIDAVLTVRQDAEKRILRLRDVLSRADRTLAEARTARGEVLAKIASTEVPVVSGPPTVLHEQLSTAAEYRRHAQWHRLSPLLESLEQKAEDELLRARESLTAVTAPLAVRAELRGRLDAYKAKVARYGLAEDPELVERYEKARRMLWSAPCDLRAADRAVLRYQVAASELLGSAPRVPGQGGGPEDRRGRTHDGQRRPGPGRTGAAPCQRPECDGAYEDVGGGELYCDTCGLAPVVSPTGLVVSPPTGITAGGDSRSSGSTGSGRSSRMSSQSSRSRRSVSGRLSRSLSGRTTGRSVSVRSSGAGGGSSGRGRLGAGLVEVPPIRRPDPRAMVRADPEVPERKRFCSRSDCGAPVGRARSGRPGRTEGFCTKCGHPYSFVPKLRGGDVVHGQYEVVGCLAHGGLGWIYLAVDRAVSDRWVVLKGLLDTGDQDAMAAAISERRFLAEIEHANIVRIYNFVEHLDQRTGSLDGYIVMEYLGGKSLKEIANGRRTPEGRRDPLPVEQACAYGIEALEALGHLHSRNLLYCDFKVDNAIQTEDQLKLIDMGAVRRMDDEESAIYGTVGYQAPEVADVGPSVASDLYTVARTLAVLTFDFQGYTNMYVDSLPDPDTIEVFRRYESFYRLLVRATDPDPARRFASAQEMTEQLTGVLREVVSLQTGRARPALSPLFGPEPRVTDTELFPALNGDVSRLGARRPKSAPCSRRPPPRWSSRSTAPAPRSPCPCRTSTLGPERRFPRRSADVRARRADQRAGGGARPVGGDPAAGDPRPAGERRVAHRAGGPAHPGGTGPGRLAGGLVPGRCRAGHRRPRGRRGRLRRRLRRVPGRDRAEAGARRVRGGAGPAGQRRRVLPSGVVDRPELCERRVRAGPGAAGGRGPERGRTDAGVGAGVVHPLHGRPGGVRAGAAARAYGGRRRRTVPGRSDGRRGAGRGPGGVRSGSGAPGAVVGGGPRLRSRLGTLRGPGFRSSRRRGRTLLGSGLDERGLRFGLERSYRTLARLARSGEERIDLVERANRYRPRTWV</sequence>
<evidence type="ECO:0000256" key="1">
    <source>
        <dbReference type="ARBA" id="ARBA00012513"/>
    </source>
</evidence>
<dbReference type="InterPro" id="IPR011009">
    <property type="entry name" value="Kinase-like_dom_sf"/>
</dbReference>
<feature type="compositionally biased region" description="Low complexity" evidence="10">
    <location>
        <begin position="526"/>
        <end position="547"/>
    </location>
</feature>
<feature type="coiled-coil region" evidence="9">
    <location>
        <begin position="240"/>
        <end position="274"/>
    </location>
</feature>
<feature type="compositionally biased region" description="Basic and acidic residues" evidence="10">
    <location>
        <begin position="1070"/>
        <end position="1079"/>
    </location>
</feature>
<feature type="compositionally biased region" description="Low complexity" evidence="10">
    <location>
        <begin position="497"/>
        <end position="519"/>
    </location>
</feature>
<feature type="region of interest" description="Disordered" evidence="10">
    <location>
        <begin position="489"/>
        <end position="576"/>
    </location>
</feature>
<dbReference type="InterPro" id="IPR011990">
    <property type="entry name" value="TPR-like_helical_dom_sf"/>
</dbReference>
<dbReference type="CDD" id="cd14014">
    <property type="entry name" value="STKc_PknB_like"/>
    <property type="match status" value="1"/>
</dbReference>
<evidence type="ECO:0000256" key="6">
    <source>
        <dbReference type="ARBA" id="ARBA00022840"/>
    </source>
</evidence>
<dbReference type="FunFam" id="3.30.200.20:FF:000205">
    <property type="entry name" value="Serine/threonine protein kinase"/>
    <property type="match status" value="1"/>
</dbReference>
<evidence type="ECO:0000256" key="10">
    <source>
        <dbReference type="SAM" id="MobiDB-lite"/>
    </source>
</evidence>
<comment type="catalytic activity">
    <reaction evidence="7">
        <text>L-threonyl-[protein] + ATP = O-phospho-L-threonyl-[protein] + ADP + H(+)</text>
        <dbReference type="Rhea" id="RHEA:46608"/>
        <dbReference type="Rhea" id="RHEA-COMP:11060"/>
        <dbReference type="Rhea" id="RHEA-COMP:11605"/>
        <dbReference type="ChEBI" id="CHEBI:15378"/>
        <dbReference type="ChEBI" id="CHEBI:30013"/>
        <dbReference type="ChEBI" id="CHEBI:30616"/>
        <dbReference type="ChEBI" id="CHEBI:61977"/>
        <dbReference type="ChEBI" id="CHEBI:456216"/>
        <dbReference type="EC" id="2.7.11.1"/>
    </reaction>
</comment>
<reference evidence="12" key="2">
    <citation type="submission" date="2024-07" db="EMBL/GenBank/DDBJ databases">
        <title>Streptomyces haneummycinica sp. nov., a new antibiotic-producing actinobacterium isolated from marine sediment.</title>
        <authorList>
            <person name="Uemura M."/>
            <person name="Hamada M."/>
            <person name="Hirano S."/>
            <person name="Kobayashi K."/>
            <person name="Ohshiro T."/>
            <person name="Kobayashi T."/>
            <person name="Terahara T."/>
        </authorList>
    </citation>
    <scope>NUCLEOTIDE SEQUENCE</scope>
    <source>
        <strain evidence="12">KM77-8</strain>
    </source>
</reference>
<keyword evidence="3" id="KW-0808">Transferase</keyword>
<dbReference type="SMART" id="SM00220">
    <property type="entry name" value="S_TKc"/>
    <property type="match status" value="1"/>
</dbReference>
<dbReference type="FunFam" id="1.10.510.10:FF:000306">
    <property type="entry name" value="Serine/threonine protein kinase"/>
    <property type="match status" value="1"/>
</dbReference>
<dbReference type="EC" id="2.7.11.1" evidence="1"/>
<evidence type="ECO:0000259" key="11">
    <source>
        <dbReference type="PROSITE" id="PS50011"/>
    </source>
</evidence>
<protein>
    <recommendedName>
        <fullName evidence="1">non-specific serine/threonine protein kinase</fullName>
        <ecNumber evidence="1">2.7.11.1</ecNumber>
    </recommendedName>
</protein>
<feature type="compositionally biased region" description="Gly residues" evidence="10">
    <location>
        <begin position="548"/>
        <end position="560"/>
    </location>
</feature>
<evidence type="ECO:0000313" key="12">
    <source>
        <dbReference type="EMBL" id="BFO21598.1"/>
    </source>
</evidence>
<feature type="compositionally biased region" description="Basic residues" evidence="10">
    <location>
        <begin position="1049"/>
        <end position="1069"/>
    </location>
</feature>
<dbReference type="Gene3D" id="3.30.200.20">
    <property type="entry name" value="Phosphorylase Kinase, domain 1"/>
    <property type="match status" value="1"/>
</dbReference>
<evidence type="ECO:0000256" key="4">
    <source>
        <dbReference type="ARBA" id="ARBA00022741"/>
    </source>
</evidence>
<gene>
    <name evidence="12" type="ORF">SHKM778_79860</name>
</gene>
<keyword evidence="4" id="KW-0547">Nucleotide-binding</keyword>
<dbReference type="Gene3D" id="1.25.40.10">
    <property type="entry name" value="Tetratricopeptide repeat domain"/>
    <property type="match status" value="1"/>
</dbReference>
<evidence type="ECO:0000256" key="9">
    <source>
        <dbReference type="SAM" id="Coils"/>
    </source>
</evidence>
<reference evidence="12" key="1">
    <citation type="submission" date="2024-06" db="EMBL/GenBank/DDBJ databases">
        <authorList>
            <consortium name="consrtm"/>
            <person name="Uemura M."/>
            <person name="Terahara T."/>
        </authorList>
    </citation>
    <scope>NUCLEOTIDE SEQUENCE</scope>
    <source>
        <strain evidence="12">KM77-8</strain>
    </source>
</reference>
<keyword evidence="5" id="KW-0418">Kinase</keyword>
<name>A0AAT9HW65_9ACTN</name>